<reference evidence="14 15" key="1">
    <citation type="submission" date="2017-06" db="EMBL/GenBank/DDBJ databases">
        <title>Complete genome sequence of Nitrospirillum amazonense strain CBAmC, an endophytic nitrogen-fixing and plant growth-promoting bacterium, isolated from sugarcane.</title>
        <authorList>
            <person name="Schwab S."/>
            <person name="dos Santos Teixeira K.R."/>
            <person name="Simoes Araujo J.L."/>
            <person name="Soares Vidal M."/>
            <person name="Borges de Freitas H.R."/>
            <person name="Rivello Crivelaro A.L."/>
            <person name="Bueno de Camargo Nunes A."/>
            <person name="dos Santos C.M."/>
            <person name="Palmeira da Silva Rosa D."/>
            <person name="da Silva Padilha D."/>
            <person name="da Silva E."/>
            <person name="Araujo Terra L."/>
            <person name="Soares Mendes V."/>
            <person name="Farinelli L."/>
            <person name="Magalhaes Cruz L."/>
            <person name="Baldani J.I."/>
        </authorList>
    </citation>
    <scope>NUCLEOTIDE SEQUENCE [LARGE SCALE GENOMIC DNA]</scope>
    <source>
        <strain evidence="14 15">CBAmC</strain>
    </source>
</reference>
<name>A0A248JW61_9PROT</name>
<dbReference type="CDD" id="cd06158">
    <property type="entry name" value="S2P-M50_like_1"/>
    <property type="match status" value="1"/>
</dbReference>
<keyword evidence="7" id="KW-0479">Metal-binding</keyword>
<accession>A0A248JW61</accession>
<dbReference type="GO" id="GO:0008237">
    <property type="term" value="F:metallopeptidase activity"/>
    <property type="evidence" value="ECO:0007669"/>
    <property type="project" value="UniProtKB-KW"/>
</dbReference>
<evidence type="ECO:0000256" key="12">
    <source>
        <dbReference type="ARBA" id="ARBA00023136"/>
    </source>
</evidence>
<dbReference type="InterPro" id="IPR052348">
    <property type="entry name" value="Metallopeptidase_M50B"/>
</dbReference>
<evidence type="ECO:0000256" key="2">
    <source>
        <dbReference type="ARBA" id="ARBA00004651"/>
    </source>
</evidence>
<gene>
    <name evidence="14" type="ORF">Y958_18140</name>
</gene>
<sequence>MDTSIQELIVRLSVMAIPMVLAITLHEAAHAWVAWKLGDDTAYSQGRVSFNPGKHIDPIGTILMPATLFLFTGFVFGWAKPAPITQSRLRRPRRDMALVALSGPGMNFLLAIVFALLLHTLFLLPASVADWVGQNFVAGIQINLMLGVLNMLPFPSLDAGKVIEQMLPYRQAQWFAAQEVRGNMILLTIFFLLPYLFNKMGLSAYDPYMWLVRWPTSGLWNVIATVTGLS</sequence>
<keyword evidence="4" id="KW-1003">Cell membrane</keyword>
<keyword evidence="6 13" id="KW-0812">Transmembrane</keyword>
<feature type="transmembrane region" description="Helical" evidence="13">
    <location>
        <begin position="97"/>
        <end position="124"/>
    </location>
</feature>
<feature type="transmembrane region" description="Helical" evidence="13">
    <location>
        <begin position="12"/>
        <end position="35"/>
    </location>
</feature>
<dbReference type="GO" id="GO:0006508">
    <property type="term" value="P:proteolysis"/>
    <property type="evidence" value="ECO:0007669"/>
    <property type="project" value="UniProtKB-KW"/>
</dbReference>
<feature type="transmembrane region" description="Helical" evidence="13">
    <location>
        <begin position="55"/>
        <end position="76"/>
    </location>
</feature>
<feature type="transmembrane region" description="Helical" evidence="13">
    <location>
        <begin position="136"/>
        <end position="159"/>
    </location>
</feature>
<evidence type="ECO:0000313" key="15">
    <source>
        <dbReference type="Proteomes" id="UP000197153"/>
    </source>
</evidence>
<proteinExistence type="inferred from homology"/>
<dbReference type="EMBL" id="CP022111">
    <property type="protein sequence ID" value="ASG22819.1"/>
    <property type="molecule type" value="Genomic_DNA"/>
</dbReference>
<dbReference type="PANTHER" id="PTHR35864:SF1">
    <property type="entry name" value="ZINC METALLOPROTEASE YWHC-RELATED"/>
    <property type="match status" value="1"/>
</dbReference>
<feature type="transmembrane region" description="Helical" evidence="13">
    <location>
        <begin position="180"/>
        <end position="197"/>
    </location>
</feature>
<keyword evidence="8" id="KW-0378">Hydrolase</keyword>
<dbReference type="InterPro" id="IPR044537">
    <property type="entry name" value="Rip2-like"/>
</dbReference>
<dbReference type="KEGG" id="nao:Y958_18140"/>
<evidence type="ECO:0000256" key="4">
    <source>
        <dbReference type="ARBA" id="ARBA00022475"/>
    </source>
</evidence>
<keyword evidence="12 13" id="KW-0472">Membrane</keyword>
<evidence type="ECO:0000256" key="5">
    <source>
        <dbReference type="ARBA" id="ARBA00022670"/>
    </source>
</evidence>
<dbReference type="GO" id="GO:0005886">
    <property type="term" value="C:plasma membrane"/>
    <property type="evidence" value="ECO:0007669"/>
    <property type="project" value="UniProtKB-SubCell"/>
</dbReference>
<evidence type="ECO:0000256" key="13">
    <source>
        <dbReference type="SAM" id="Phobius"/>
    </source>
</evidence>
<keyword evidence="10 13" id="KW-1133">Transmembrane helix</keyword>
<dbReference type="AlphaFoldDB" id="A0A248JW61"/>
<dbReference type="PANTHER" id="PTHR35864">
    <property type="entry name" value="ZINC METALLOPROTEASE MJ0611-RELATED"/>
    <property type="match status" value="1"/>
</dbReference>
<organism evidence="14 15">
    <name type="scientific">Nitrospirillum viridazoti CBAmc</name>
    <dbReference type="NCBI Taxonomy" id="1441467"/>
    <lineage>
        <taxon>Bacteria</taxon>
        <taxon>Pseudomonadati</taxon>
        <taxon>Pseudomonadota</taxon>
        <taxon>Alphaproteobacteria</taxon>
        <taxon>Rhodospirillales</taxon>
        <taxon>Azospirillaceae</taxon>
        <taxon>Nitrospirillum</taxon>
        <taxon>Nitrospirillum viridazoti</taxon>
    </lineage>
</organism>
<dbReference type="GO" id="GO:0046872">
    <property type="term" value="F:metal ion binding"/>
    <property type="evidence" value="ECO:0007669"/>
    <property type="project" value="UniProtKB-KW"/>
</dbReference>
<evidence type="ECO:0000256" key="6">
    <source>
        <dbReference type="ARBA" id="ARBA00022692"/>
    </source>
</evidence>
<evidence type="ECO:0000256" key="7">
    <source>
        <dbReference type="ARBA" id="ARBA00022723"/>
    </source>
</evidence>
<keyword evidence="15" id="KW-1185">Reference proteome</keyword>
<protein>
    <submittedName>
        <fullName evidence="14">Site-2 protease family protein</fullName>
    </submittedName>
</protein>
<keyword evidence="11" id="KW-0482">Metalloprotease</keyword>
<dbReference type="Proteomes" id="UP000197153">
    <property type="component" value="Chromosome 2"/>
</dbReference>
<evidence type="ECO:0000256" key="10">
    <source>
        <dbReference type="ARBA" id="ARBA00022989"/>
    </source>
</evidence>
<dbReference type="RefSeq" id="WP_088873366.1">
    <property type="nucleotide sequence ID" value="NZ_CP022111.1"/>
</dbReference>
<evidence type="ECO:0000256" key="9">
    <source>
        <dbReference type="ARBA" id="ARBA00022833"/>
    </source>
</evidence>
<keyword evidence="5 14" id="KW-0645">Protease</keyword>
<keyword evidence="9" id="KW-0862">Zinc</keyword>
<evidence type="ECO:0000256" key="11">
    <source>
        <dbReference type="ARBA" id="ARBA00023049"/>
    </source>
</evidence>
<comment type="subcellular location">
    <subcellularLocation>
        <location evidence="2">Cell membrane</location>
        <topology evidence="2">Multi-pass membrane protein</topology>
    </subcellularLocation>
</comment>
<evidence type="ECO:0000256" key="1">
    <source>
        <dbReference type="ARBA" id="ARBA00001947"/>
    </source>
</evidence>
<evidence type="ECO:0000256" key="8">
    <source>
        <dbReference type="ARBA" id="ARBA00022801"/>
    </source>
</evidence>
<evidence type="ECO:0000313" key="14">
    <source>
        <dbReference type="EMBL" id="ASG22819.1"/>
    </source>
</evidence>
<evidence type="ECO:0000256" key="3">
    <source>
        <dbReference type="ARBA" id="ARBA00007931"/>
    </source>
</evidence>
<comment type="cofactor">
    <cofactor evidence="1">
        <name>Zn(2+)</name>
        <dbReference type="ChEBI" id="CHEBI:29105"/>
    </cofactor>
</comment>
<comment type="similarity">
    <text evidence="3">Belongs to the peptidase M50B family.</text>
</comment>